<accession>A0AAP0E6C9</accession>
<organism evidence="1 2">
    <name type="scientific">Stephania yunnanensis</name>
    <dbReference type="NCBI Taxonomy" id="152371"/>
    <lineage>
        <taxon>Eukaryota</taxon>
        <taxon>Viridiplantae</taxon>
        <taxon>Streptophyta</taxon>
        <taxon>Embryophyta</taxon>
        <taxon>Tracheophyta</taxon>
        <taxon>Spermatophyta</taxon>
        <taxon>Magnoliopsida</taxon>
        <taxon>Ranunculales</taxon>
        <taxon>Menispermaceae</taxon>
        <taxon>Menispermoideae</taxon>
        <taxon>Cissampelideae</taxon>
        <taxon>Stephania</taxon>
    </lineage>
</organism>
<protein>
    <submittedName>
        <fullName evidence="1">Uncharacterized protein</fullName>
    </submittedName>
</protein>
<dbReference type="AlphaFoldDB" id="A0AAP0E6C9"/>
<keyword evidence="2" id="KW-1185">Reference proteome</keyword>
<comment type="caution">
    <text evidence="1">The sequence shown here is derived from an EMBL/GenBank/DDBJ whole genome shotgun (WGS) entry which is preliminary data.</text>
</comment>
<name>A0AAP0E6C9_9MAGN</name>
<dbReference type="EMBL" id="JBBNAF010000013">
    <property type="protein sequence ID" value="KAK9087550.1"/>
    <property type="molecule type" value="Genomic_DNA"/>
</dbReference>
<evidence type="ECO:0000313" key="1">
    <source>
        <dbReference type="EMBL" id="KAK9087550.1"/>
    </source>
</evidence>
<gene>
    <name evidence="1" type="ORF">Syun_029944</name>
</gene>
<sequence length="54" mass="6106">MLDINFHTDRILVLVDLTQVNFDKLVNLLQPTNKVFCLAISISDSFLLPCLDSV</sequence>
<reference evidence="1 2" key="1">
    <citation type="submission" date="2024-01" db="EMBL/GenBank/DDBJ databases">
        <title>Genome assemblies of Stephania.</title>
        <authorList>
            <person name="Yang L."/>
        </authorList>
    </citation>
    <scope>NUCLEOTIDE SEQUENCE [LARGE SCALE GENOMIC DNA]</scope>
    <source>
        <strain evidence="1">YNDBR</strain>
        <tissue evidence="1">Leaf</tissue>
    </source>
</reference>
<evidence type="ECO:0000313" key="2">
    <source>
        <dbReference type="Proteomes" id="UP001420932"/>
    </source>
</evidence>
<proteinExistence type="predicted"/>
<dbReference type="Proteomes" id="UP001420932">
    <property type="component" value="Unassembled WGS sequence"/>
</dbReference>